<evidence type="ECO:0000313" key="4">
    <source>
        <dbReference type="RefSeq" id="XP_032053180.1"/>
    </source>
</evidence>
<dbReference type="Proteomes" id="UP000504639">
    <property type="component" value="Chromosome 15"/>
</dbReference>
<feature type="region of interest" description="Disordered" evidence="1">
    <location>
        <begin position="463"/>
        <end position="509"/>
    </location>
</feature>
<dbReference type="AlphaFoldDB" id="A0A6J3DT76"/>
<feature type="compositionally biased region" description="Basic and acidic residues" evidence="1">
    <location>
        <begin position="463"/>
        <end position="481"/>
    </location>
</feature>
<feature type="domain" description="Small acidic protein-like" evidence="2">
    <location>
        <begin position="557"/>
        <end position="630"/>
    </location>
</feature>
<reference evidence="4" key="1">
    <citation type="submission" date="2025-08" db="UniProtKB">
        <authorList>
            <consortium name="RefSeq"/>
        </authorList>
    </citation>
    <scope>IDENTIFICATION</scope>
    <source>
        <tissue evidence="4">Lung</tissue>
    </source>
</reference>
<organism evidence="3 4">
    <name type="scientific">Aythya fuligula</name>
    <name type="common">Tufted duck</name>
    <name type="synonym">Anas fuligula</name>
    <dbReference type="NCBI Taxonomy" id="219594"/>
    <lineage>
        <taxon>Eukaryota</taxon>
        <taxon>Metazoa</taxon>
        <taxon>Chordata</taxon>
        <taxon>Craniata</taxon>
        <taxon>Vertebrata</taxon>
        <taxon>Euteleostomi</taxon>
        <taxon>Archelosauria</taxon>
        <taxon>Archosauria</taxon>
        <taxon>Dinosauria</taxon>
        <taxon>Saurischia</taxon>
        <taxon>Theropoda</taxon>
        <taxon>Coelurosauria</taxon>
        <taxon>Aves</taxon>
        <taxon>Neognathae</taxon>
        <taxon>Galloanserae</taxon>
        <taxon>Anseriformes</taxon>
        <taxon>Anatidae</taxon>
        <taxon>Aythyinae</taxon>
        <taxon>Aythya</taxon>
    </lineage>
</organism>
<gene>
    <name evidence="4" type="primary">KNOP1</name>
</gene>
<feature type="compositionally biased region" description="Basic residues" evidence="1">
    <location>
        <begin position="348"/>
        <end position="357"/>
    </location>
</feature>
<evidence type="ECO:0000313" key="3">
    <source>
        <dbReference type="Proteomes" id="UP000504639"/>
    </source>
</evidence>
<dbReference type="GeneID" id="116495081"/>
<dbReference type="InParanoid" id="A0A6J3DT76"/>
<proteinExistence type="predicted"/>
<dbReference type="InterPro" id="IPR028124">
    <property type="entry name" value="SMAP_dom"/>
</dbReference>
<feature type="region of interest" description="Disordered" evidence="1">
    <location>
        <begin position="268"/>
        <end position="305"/>
    </location>
</feature>
<feature type="compositionally biased region" description="Basic and acidic residues" evidence="1">
    <location>
        <begin position="366"/>
        <end position="395"/>
    </location>
</feature>
<feature type="region of interest" description="Disordered" evidence="1">
    <location>
        <begin position="329"/>
        <end position="419"/>
    </location>
</feature>
<feature type="compositionally biased region" description="Basic residues" evidence="1">
    <location>
        <begin position="285"/>
        <end position="295"/>
    </location>
</feature>
<sequence length="653" mass="73931">MGAEQAQIGFSAMGGNVAHGSQRRLCSNLFVGVSVPRKEAGSKAMELQAGASSRMTVKRKKKQIHEEPEQKNKRVKRSGSQTIINIEKGVPSAIKAGDDDRFETKTKARKKESLKEDECLDQLNLKKKNKKKKVGSELPKETCSESFVNVEGHLDVEQQEESEEQIKIFKKKRKKDRRRASFLLESNHSSDELSNHTDGTQGNELFFKKSRKNVTLNLKLGSEVTKKKKKKDVSSSALEDIQDNAYKHSKKDCKKTNACVSEEKAGIDESHGTDITQSDEEGCMRRKKRKKKKKKPDSFLPVAGNQDICGVHDRTIALSDFRKRQRKEITFTDKEEEETTENSEIIRKTKKKKKNKKSKDVFSLMCEDKQEVESEQKELSGKKYWKNNKDNSEVTKKKKKKKIQKDKETTYSKVSLSNDNASNSQKITLLESNKKNKESEMKLAECATGDIVDIVLCNSNHMPCDKKGGKKVPRDSAEETGSKANIKQKKIRGEDMGKEASEHSDDVTIVQEKKGNCDEVNIDKARRQALQEEIDRESGKTEVYGSKIQTDTKIGQWSTAAFQSSERGMKFLRLMGGFKKGSAPTQDLSATTNKPNMALNKEGEEKLQQALKMEFDKAMDLKQHRRIGLGFQPAATKKVYIDKYTSRSIKFED</sequence>
<dbReference type="KEGG" id="aful:116495081"/>
<dbReference type="RefSeq" id="XP_032053180.1">
    <property type="nucleotide sequence ID" value="XM_032197289.1"/>
</dbReference>
<feature type="region of interest" description="Disordered" evidence="1">
    <location>
        <begin position="43"/>
        <end position="81"/>
    </location>
</feature>
<feature type="compositionally biased region" description="Basic and acidic residues" evidence="1">
    <location>
        <begin position="491"/>
        <end position="509"/>
    </location>
</feature>
<dbReference type="Pfam" id="PF15477">
    <property type="entry name" value="SMAP"/>
    <property type="match status" value="1"/>
</dbReference>
<dbReference type="CTD" id="400506"/>
<protein>
    <submittedName>
        <fullName evidence="4">Lysine-rich nucleolar protein 1 isoform X1</fullName>
    </submittedName>
</protein>
<dbReference type="PANTHER" id="PTHR22426">
    <property type="entry name" value="ARGININE_SERINE-RICH COILED-COIL PROTEIN 2"/>
    <property type="match status" value="1"/>
</dbReference>
<evidence type="ECO:0000256" key="1">
    <source>
        <dbReference type="SAM" id="MobiDB-lite"/>
    </source>
</evidence>
<keyword evidence="3" id="KW-1185">Reference proteome</keyword>
<name>A0A6J3DT76_AYTFU</name>
<dbReference type="PANTHER" id="PTHR22426:SF1">
    <property type="entry name" value="LYSINE-RICH NUCLEOLAR PROTEIN 1"/>
    <property type="match status" value="1"/>
</dbReference>
<accession>A0A6J3DT76</accession>
<evidence type="ECO:0000259" key="2">
    <source>
        <dbReference type="Pfam" id="PF15477"/>
    </source>
</evidence>